<feature type="domain" description="DUF6531" evidence="3">
    <location>
        <begin position="45"/>
        <end position="125"/>
    </location>
</feature>
<dbReference type="InterPro" id="IPR031325">
    <property type="entry name" value="RHS_repeat"/>
</dbReference>
<evidence type="ECO:0000256" key="1">
    <source>
        <dbReference type="SAM" id="MobiDB-lite"/>
    </source>
</evidence>
<evidence type="ECO:0000259" key="3">
    <source>
        <dbReference type="Pfam" id="PF20148"/>
    </source>
</evidence>
<gene>
    <name evidence="4" type="ORF">EJP69_19015</name>
</gene>
<dbReference type="InterPro" id="IPR001826">
    <property type="entry name" value="RHS"/>
</dbReference>
<dbReference type="InterPro" id="IPR045351">
    <property type="entry name" value="DUF6531"/>
</dbReference>
<comment type="caution">
    <text evidence="4">The sequence shown here is derived from an EMBL/GenBank/DDBJ whole genome shotgun (WGS) entry which is preliminary data.</text>
</comment>
<dbReference type="EMBL" id="RXOE01000005">
    <property type="protein sequence ID" value="RTQ32811.1"/>
    <property type="molecule type" value="Genomic_DNA"/>
</dbReference>
<dbReference type="Pfam" id="PF20148">
    <property type="entry name" value="DUF6531"/>
    <property type="match status" value="1"/>
</dbReference>
<sequence length="1378" mass="152229">MSGKPAARISDSVSGGKVVSGSGTVLIGSQGGVACSECPGGVTVGNPVSPSLGAKVLMGEPELDFALHGAMPLVWQRQYSSYVNPEHGAPCGPLGHGWTLPGILRIEAGEEACRLITGMGRVIAFDALPEGGSIYSPSEDLWLLRGANRPGDAAWTREVRFRRVLAEFGADPHSIVVTNGQAQTFWVLQAAQTHSEASAGTHYLLCHQQDRFGRCQSFQRDEFDRVTGIVDGVGRRYRLSWRQVHSPVAAQGLWHADSGWRLTGIELAEDPLVTDPAESVMLVRYSYSPDGDLLTVHDRAGRLVREFAWQRHLMVGHRYLGGPRHTYRYESLEPGARVVEHFNEEGLNYRFDYELTPTGRQTRVVDSLRRVEVYRFEGEGGLSRLVEHVRADGSRLGYAYDAAGRLVEAMDPLGAVTRLRYDGQGRALGSQAPDGGHSLLEYDEATGLLVQTVDAAGRATWMEHDEWGRLTHVTRPNGHVERREYPSPEAAPLTCEYPTLLVDAKGGATRLAWSATGQLIRRTDCSGRTSEAQFNARGLAMQQTDALGQTTRYEYDAAGHLAAVHHPDGSTTRYRRDTAGRIVRILLREKGAEQDIGFAYDLWGRVTQRWQRGLEVRFAYDEAGRLVRLTNENGAVSHFAWDAMDRLVEERGFDGRRQTFLYDAAGRLVEASDGRDRDELRTRYLWDALGRLSEIRVPATAHSSARIERLQWNAAGQLMATRSHLRDGESDEAGPLLAEALIERDAAGHLVAETQRVYDLAPLTPGKPTGSTIAFEHIISHTLDPLGNREASLLQDVGRLDYLMYGAGYLHGLLHNGRGVLDIERDGLHREIRRRLLSPSGSSVLEVQRQWDPRGRARSLDMAGLQRRDAAGEGTPVSLVGQLTQRRYDYDDIGQLTAIRSPGGDTLFRHDAAGRLIGAAGMTSAERRWRFDPAGNRLPSLDDTRLQFELAHDDNGWAAEVRSRWRDQDFDLLNREEPRPSTARSLAGIVRWHDNRVGHGDDAVFAYDSRGNRVQSLRRDGRRLVLRYDGANRLVESHATEADGSVIVSRHLYDVHGRRLTKTVSEQTPGKAARESRTFYGWDGDHLVHVEHWSPESERQVVHTVYEPGSFTPLVQFSAAGGATPTGLAALAAHARDPRMQQALHEAFDALPLDMRERMDTQVRQMLRDGLPASAQALEALPVANDTRSVAVRHYHCDYLGTPQALTDERGRLVWMGRCDPWGNLLQEFNPRGISQPIRLPGQHYDAETGLCYNRHRHYDPDIGSYVNQDPIGLTGGIALFSYAQQNPVQFSDPMGLYAYAGTSTSGLDGAPVQGPLSGGAQNCPDCVQVADAKSTAAACLVGIFLIFGLPTGGRTNFPAPPPRPVRVEQVQEPKKCV</sequence>
<dbReference type="Gene3D" id="2.180.10.10">
    <property type="entry name" value="RHS repeat-associated core"/>
    <property type="match status" value="3"/>
</dbReference>
<dbReference type="InterPro" id="IPR006530">
    <property type="entry name" value="YD"/>
</dbReference>
<organism evidence="4 5">
    <name type="scientific">Variovorax gossypii</name>
    <dbReference type="NCBI Taxonomy" id="1679495"/>
    <lineage>
        <taxon>Bacteria</taxon>
        <taxon>Pseudomonadati</taxon>
        <taxon>Pseudomonadota</taxon>
        <taxon>Betaproteobacteria</taxon>
        <taxon>Burkholderiales</taxon>
        <taxon>Comamonadaceae</taxon>
        <taxon>Variovorax</taxon>
    </lineage>
</organism>
<keyword evidence="5" id="KW-1185">Reference proteome</keyword>
<name>A0A3S0IC99_9BURK</name>
<feature type="region of interest" description="Disordered" evidence="1">
    <location>
        <begin position="1358"/>
        <end position="1378"/>
    </location>
</feature>
<protein>
    <submittedName>
        <fullName evidence="4">RHS repeat protein</fullName>
    </submittedName>
</protein>
<dbReference type="Pfam" id="PF03527">
    <property type="entry name" value="RHS"/>
    <property type="match status" value="1"/>
</dbReference>
<evidence type="ECO:0000313" key="4">
    <source>
        <dbReference type="EMBL" id="RTQ32811.1"/>
    </source>
</evidence>
<dbReference type="NCBIfam" id="TIGR01643">
    <property type="entry name" value="YD_repeat_2x"/>
    <property type="match status" value="6"/>
</dbReference>
<dbReference type="PROSITE" id="PS51257">
    <property type="entry name" value="PROKAR_LIPOPROTEIN"/>
    <property type="match status" value="1"/>
</dbReference>
<dbReference type="PANTHER" id="PTHR32305:SF15">
    <property type="entry name" value="PROTEIN RHSA-RELATED"/>
    <property type="match status" value="1"/>
</dbReference>
<dbReference type="Pfam" id="PF05593">
    <property type="entry name" value="RHS_repeat"/>
    <property type="match status" value="6"/>
</dbReference>
<evidence type="ECO:0000259" key="2">
    <source>
        <dbReference type="Pfam" id="PF03527"/>
    </source>
</evidence>
<reference evidence="4 5" key="1">
    <citation type="submission" date="2018-12" db="EMBL/GenBank/DDBJ databases">
        <title>The genome of Variovorax gossypii DSM 100435.</title>
        <authorList>
            <person name="Gao J."/>
            <person name="Sun J."/>
        </authorList>
    </citation>
    <scope>NUCLEOTIDE SEQUENCE [LARGE SCALE GENOMIC DNA]</scope>
    <source>
        <strain evidence="4 5">DSM 100435</strain>
    </source>
</reference>
<evidence type="ECO:0000313" key="5">
    <source>
        <dbReference type="Proteomes" id="UP000267418"/>
    </source>
</evidence>
<dbReference type="Proteomes" id="UP000267418">
    <property type="component" value="Unassembled WGS sequence"/>
</dbReference>
<dbReference type="PANTHER" id="PTHR32305">
    <property type="match status" value="1"/>
</dbReference>
<feature type="compositionally biased region" description="Basic and acidic residues" evidence="1">
    <location>
        <begin position="1366"/>
        <end position="1378"/>
    </location>
</feature>
<dbReference type="NCBIfam" id="TIGR03696">
    <property type="entry name" value="Rhs_assc_core"/>
    <property type="match status" value="1"/>
</dbReference>
<dbReference type="PRINTS" id="PR00394">
    <property type="entry name" value="RHSPROTEIN"/>
</dbReference>
<accession>A0A3S0IC99</accession>
<dbReference type="OrthoDB" id="8553452at2"/>
<feature type="domain" description="RHS protein conserved region" evidence="2">
    <location>
        <begin position="1192"/>
        <end position="1228"/>
    </location>
</feature>
<proteinExistence type="predicted"/>
<dbReference type="InterPro" id="IPR050708">
    <property type="entry name" value="T6SS_VgrG/RHS"/>
</dbReference>
<dbReference type="RefSeq" id="WP_126472092.1">
    <property type="nucleotide sequence ID" value="NZ_RXOE01000005.1"/>
</dbReference>
<dbReference type="InterPro" id="IPR022385">
    <property type="entry name" value="Rhs_assc_core"/>
</dbReference>